<dbReference type="RefSeq" id="WP_146884122.1">
    <property type="nucleotide sequence ID" value="NZ_BJXB01000007.1"/>
</dbReference>
<feature type="chain" id="PRO_5021887715" description="Extracellular solute-binding protein" evidence="2">
    <location>
        <begin position="20"/>
        <end position="509"/>
    </location>
</feature>
<dbReference type="InterPro" id="IPR050490">
    <property type="entry name" value="Bact_solute-bd_prot1"/>
</dbReference>
<sequence length="509" mass="56241">MKRTLGLISLALVASSAFAQNRNAIEVMLVAANPEAPAPTASWDTYKMVKDRLGIDLSFSMLPPGVDGDNKLGSLAAANDLPDLFEIRNRSLFFKLQEQGQLAPVESILSLMPKRTRARYSDKKRSVLVTVNGKVMGLQDPVNLSRQYGILIRQDWLDKLGLKAPTTLDEFLEVAKAFTERDPDGNGKKDTYGFGGVIDFDTAGILPGLGLGNHFQWVYGAYGVAGTWNYKAGNKFAANVKDPNYRKATEFIRKMVEAKVMDPDWATMKRSDLRTRWQQGKYGMFFESVGGLLAGYRNFDANNPKAEVRYILAPKGPGGKNATGTFASAGWLFAVSRKALDQGKGPAIAKFLEWANSGEGYNQLAWGKKGVHYNLVKGVPTVTTNNPSERGQYTQMRWLAMNGNTTELKGRYGPITSADGRTYNLYSDFLTVARKSPWIDRTGDLAVPSAPNQADIERYVSESMVQFVLGQRPLNDANWTSFLNGLRGVGFDQYEQNARSVLQKTGFIK</sequence>
<dbReference type="Gene3D" id="3.40.190.10">
    <property type="entry name" value="Periplasmic binding protein-like II"/>
    <property type="match status" value="2"/>
</dbReference>
<dbReference type="OrthoDB" id="9787283at2"/>
<dbReference type="PANTHER" id="PTHR43649:SF33">
    <property type="entry name" value="POLYGALACTURONAN_RHAMNOGALACTURONAN-BINDING PROTEIN YTCQ"/>
    <property type="match status" value="1"/>
</dbReference>
<feature type="signal peptide" evidence="2">
    <location>
        <begin position="1"/>
        <end position="19"/>
    </location>
</feature>
<dbReference type="Proteomes" id="UP000321306">
    <property type="component" value="Unassembled WGS sequence"/>
</dbReference>
<evidence type="ECO:0008006" key="5">
    <source>
        <dbReference type="Google" id="ProtNLM"/>
    </source>
</evidence>
<dbReference type="AlphaFoldDB" id="A0A511N089"/>
<comment type="caution">
    <text evidence="3">The sequence shown here is derived from an EMBL/GenBank/DDBJ whole genome shotgun (WGS) entry which is preliminary data.</text>
</comment>
<gene>
    <name evidence="3" type="ORF">DC3_19400</name>
</gene>
<reference evidence="3 4" key="1">
    <citation type="submission" date="2019-07" db="EMBL/GenBank/DDBJ databases">
        <title>Whole genome shotgun sequence of Deinococcus cellulosilyticus NBRC 106333.</title>
        <authorList>
            <person name="Hosoyama A."/>
            <person name="Uohara A."/>
            <person name="Ohji S."/>
            <person name="Ichikawa N."/>
        </authorList>
    </citation>
    <scope>NUCLEOTIDE SEQUENCE [LARGE SCALE GENOMIC DNA]</scope>
    <source>
        <strain evidence="3 4">NBRC 106333</strain>
    </source>
</reference>
<keyword evidence="1 2" id="KW-0732">Signal</keyword>
<dbReference type="PANTHER" id="PTHR43649">
    <property type="entry name" value="ARABINOSE-BINDING PROTEIN-RELATED"/>
    <property type="match status" value="1"/>
</dbReference>
<accession>A0A511N089</accession>
<organism evidence="3 4">
    <name type="scientific">Deinococcus cellulosilyticus (strain DSM 18568 / NBRC 106333 / KACC 11606 / 5516J-15)</name>
    <dbReference type="NCBI Taxonomy" id="1223518"/>
    <lineage>
        <taxon>Bacteria</taxon>
        <taxon>Thermotogati</taxon>
        <taxon>Deinococcota</taxon>
        <taxon>Deinococci</taxon>
        <taxon>Deinococcales</taxon>
        <taxon>Deinococcaceae</taxon>
        <taxon>Deinococcus</taxon>
    </lineage>
</organism>
<name>A0A511N089_DEIC1</name>
<evidence type="ECO:0000313" key="3">
    <source>
        <dbReference type="EMBL" id="GEM46305.1"/>
    </source>
</evidence>
<evidence type="ECO:0000313" key="4">
    <source>
        <dbReference type="Proteomes" id="UP000321306"/>
    </source>
</evidence>
<proteinExistence type="predicted"/>
<evidence type="ECO:0000256" key="1">
    <source>
        <dbReference type="ARBA" id="ARBA00022729"/>
    </source>
</evidence>
<evidence type="ECO:0000256" key="2">
    <source>
        <dbReference type="SAM" id="SignalP"/>
    </source>
</evidence>
<protein>
    <recommendedName>
        <fullName evidence="5">Extracellular solute-binding protein</fullName>
    </recommendedName>
</protein>
<keyword evidence="4" id="KW-1185">Reference proteome</keyword>
<dbReference type="SUPFAM" id="SSF53850">
    <property type="entry name" value="Periplasmic binding protein-like II"/>
    <property type="match status" value="1"/>
</dbReference>
<dbReference type="EMBL" id="BJXB01000007">
    <property type="protein sequence ID" value="GEM46305.1"/>
    <property type="molecule type" value="Genomic_DNA"/>
</dbReference>